<keyword evidence="2" id="KW-1185">Reference proteome</keyword>
<gene>
    <name evidence="1" type="ORF">BDK61_3673</name>
</gene>
<name>A0A495QV53_9EURY</name>
<evidence type="ECO:0000313" key="1">
    <source>
        <dbReference type="EMBL" id="RKS78035.1"/>
    </source>
</evidence>
<sequence length="58" mass="6995">MRALKHQLEYPEAASNLFRSQFVIVATHFLWLSASEEVNRVFRPLRACRQLRRMFLLF</sequence>
<reference evidence="1 2" key="1">
    <citation type="submission" date="2018-10" db="EMBL/GenBank/DDBJ databases">
        <title>Genomic Encyclopedia of Archaeal and Bacterial Type Strains, Phase II (KMG-II): from individual species to whole genera.</title>
        <authorList>
            <person name="Goeker M."/>
        </authorList>
    </citation>
    <scope>NUCLEOTIDE SEQUENCE [LARGE SCALE GENOMIC DNA]</scope>
    <source>
        <strain evidence="1 2">DSM 11927</strain>
    </source>
</reference>
<protein>
    <submittedName>
        <fullName evidence="1">Uncharacterized protein</fullName>
    </submittedName>
</protein>
<dbReference type="AlphaFoldDB" id="A0A495QV53"/>
<dbReference type="EMBL" id="RBWW01000002">
    <property type="protein sequence ID" value="RKS78035.1"/>
    <property type="molecule type" value="Genomic_DNA"/>
</dbReference>
<dbReference type="Proteomes" id="UP000268233">
    <property type="component" value="Unassembled WGS sequence"/>
</dbReference>
<evidence type="ECO:0000313" key="2">
    <source>
        <dbReference type="Proteomes" id="UP000268233"/>
    </source>
</evidence>
<proteinExistence type="predicted"/>
<accession>A0A495QV53</accession>
<organism evidence="1 2">
    <name type="scientific">Haloarcula quadrata</name>
    <dbReference type="NCBI Taxonomy" id="182779"/>
    <lineage>
        <taxon>Archaea</taxon>
        <taxon>Methanobacteriati</taxon>
        <taxon>Methanobacteriota</taxon>
        <taxon>Stenosarchaea group</taxon>
        <taxon>Halobacteria</taxon>
        <taxon>Halobacteriales</taxon>
        <taxon>Haloarculaceae</taxon>
        <taxon>Haloarcula</taxon>
    </lineage>
</organism>
<comment type="caution">
    <text evidence="1">The sequence shown here is derived from an EMBL/GenBank/DDBJ whole genome shotgun (WGS) entry which is preliminary data.</text>
</comment>